<feature type="binding site" evidence="5">
    <location>
        <begin position="204"/>
        <end position="207"/>
    </location>
    <ligand>
        <name>substrate</name>
    </ligand>
</feature>
<dbReference type="PANTHER" id="PTHR18895">
    <property type="entry name" value="HEMK METHYLTRANSFERASE"/>
    <property type="match status" value="1"/>
</dbReference>
<dbReference type="NCBIfam" id="TIGR03534">
    <property type="entry name" value="RF_mod_PrmC"/>
    <property type="match status" value="1"/>
</dbReference>
<dbReference type="GO" id="GO:0102559">
    <property type="term" value="F:peptide chain release factor N(5)-glutamine methyltransferase activity"/>
    <property type="evidence" value="ECO:0007669"/>
    <property type="project" value="UniProtKB-EC"/>
</dbReference>
<reference evidence="8 9" key="1">
    <citation type="submission" date="2013-05" db="EMBL/GenBank/DDBJ databases">
        <title>Genome assembly of Chondromyces apiculatus DSM 436.</title>
        <authorList>
            <person name="Sharma G."/>
            <person name="Khatri I."/>
            <person name="Kaur C."/>
            <person name="Mayilraj S."/>
            <person name="Subramanian S."/>
        </authorList>
    </citation>
    <scope>NUCLEOTIDE SEQUENCE [LARGE SCALE GENOMIC DNA]</scope>
    <source>
        <strain evidence="8 9">DSM 436</strain>
    </source>
</reference>
<evidence type="ECO:0000259" key="6">
    <source>
        <dbReference type="Pfam" id="PF05175"/>
    </source>
</evidence>
<dbReference type="GO" id="GO:0032259">
    <property type="term" value="P:methylation"/>
    <property type="evidence" value="ECO:0007669"/>
    <property type="project" value="UniProtKB-KW"/>
</dbReference>
<dbReference type="InterPro" id="IPR050320">
    <property type="entry name" value="N5-glutamine_MTase"/>
</dbReference>
<dbReference type="InterPro" id="IPR007848">
    <property type="entry name" value="Small_mtfrase_dom"/>
</dbReference>
<dbReference type="InterPro" id="IPR019874">
    <property type="entry name" value="RF_methyltr_PrmC"/>
</dbReference>
<keyword evidence="1 5" id="KW-0489">Methyltransferase</keyword>
<comment type="function">
    <text evidence="5">Methylates the class 1 translation termination release factors RF1/PrfA and RF2/PrfB on the glutamine residue of the universally conserved GGQ motif.</text>
</comment>
<dbReference type="Gene3D" id="1.10.8.10">
    <property type="entry name" value="DNA helicase RuvA subunit, C-terminal domain"/>
    <property type="match status" value="1"/>
</dbReference>
<dbReference type="CDD" id="cd02440">
    <property type="entry name" value="AdoMet_MTases"/>
    <property type="match status" value="1"/>
</dbReference>
<keyword evidence="3 5" id="KW-0949">S-adenosyl-L-methionine</keyword>
<dbReference type="EC" id="2.1.1.297" evidence="5"/>
<keyword evidence="2 5" id="KW-0808">Transferase</keyword>
<dbReference type="InterPro" id="IPR040758">
    <property type="entry name" value="PrmC_N"/>
</dbReference>
<feature type="binding site" evidence="5">
    <location>
        <position position="160"/>
    </location>
    <ligand>
        <name>S-adenosyl-L-methionine</name>
        <dbReference type="ChEBI" id="CHEBI:59789"/>
    </ligand>
</feature>
<protein>
    <recommendedName>
        <fullName evidence="5">Release factor glutamine methyltransferase</fullName>
        <shortName evidence="5">RF MTase</shortName>
        <ecNumber evidence="5">2.1.1.297</ecNumber>
    </recommendedName>
    <alternativeName>
        <fullName evidence="5">N5-glutamine methyltransferase PrmC</fullName>
    </alternativeName>
    <alternativeName>
        <fullName evidence="5">Protein-(glutamine-N5) MTase PrmC</fullName>
    </alternativeName>
    <alternativeName>
        <fullName evidence="5">Protein-glutamine N-methyltransferase PrmC</fullName>
    </alternativeName>
</protein>
<dbReference type="EMBL" id="ASRX01000094">
    <property type="protein sequence ID" value="EYF00913.1"/>
    <property type="molecule type" value="Genomic_DNA"/>
</dbReference>
<evidence type="ECO:0000256" key="4">
    <source>
        <dbReference type="ARBA" id="ARBA00048391"/>
    </source>
</evidence>
<comment type="caution">
    <text evidence="5">Lacks conserved residue(s) required for the propagation of feature annotation.</text>
</comment>
<comment type="similarity">
    <text evidence="5">Belongs to the protein N5-glutamine methyltransferase family. PrmC subfamily.</text>
</comment>
<gene>
    <name evidence="5" type="primary">prmC</name>
    <name evidence="8" type="ORF">CAP_8861</name>
</gene>
<organism evidence="8 9">
    <name type="scientific">Chondromyces apiculatus DSM 436</name>
    <dbReference type="NCBI Taxonomy" id="1192034"/>
    <lineage>
        <taxon>Bacteria</taxon>
        <taxon>Pseudomonadati</taxon>
        <taxon>Myxococcota</taxon>
        <taxon>Polyangia</taxon>
        <taxon>Polyangiales</taxon>
        <taxon>Polyangiaceae</taxon>
        <taxon>Chondromyces</taxon>
    </lineage>
</organism>
<dbReference type="eggNOG" id="COG2890">
    <property type="taxonomic scope" value="Bacteria"/>
</dbReference>
<evidence type="ECO:0000313" key="8">
    <source>
        <dbReference type="EMBL" id="EYF00913.1"/>
    </source>
</evidence>
<feature type="binding site" evidence="5">
    <location>
        <position position="204"/>
    </location>
    <ligand>
        <name>S-adenosyl-L-methionine</name>
        <dbReference type="ChEBI" id="CHEBI:59789"/>
    </ligand>
</feature>
<comment type="catalytic activity">
    <reaction evidence="4 5">
        <text>L-glutaminyl-[peptide chain release factor] + S-adenosyl-L-methionine = N(5)-methyl-L-glutaminyl-[peptide chain release factor] + S-adenosyl-L-homocysteine + H(+)</text>
        <dbReference type="Rhea" id="RHEA:42896"/>
        <dbReference type="Rhea" id="RHEA-COMP:10271"/>
        <dbReference type="Rhea" id="RHEA-COMP:10272"/>
        <dbReference type="ChEBI" id="CHEBI:15378"/>
        <dbReference type="ChEBI" id="CHEBI:30011"/>
        <dbReference type="ChEBI" id="CHEBI:57856"/>
        <dbReference type="ChEBI" id="CHEBI:59789"/>
        <dbReference type="ChEBI" id="CHEBI:61891"/>
        <dbReference type="EC" id="2.1.1.297"/>
    </reaction>
</comment>
<proteinExistence type="inferred from homology"/>
<accession>A0A017SV96</accession>
<evidence type="ECO:0000256" key="1">
    <source>
        <dbReference type="ARBA" id="ARBA00022603"/>
    </source>
</evidence>
<dbReference type="InterPro" id="IPR004556">
    <property type="entry name" value="HemK-like"/>
</dbReference>
<dbReference type="HAMAP" id="MF_02126">
    <property type="entry name" value="RF_methyltr_PrmC"/>
    <property type="match status" value="1"/>
</dbReference>
<dbReference type="SUPFAM" id="SSF53335">
    <property type="entry name" value="S-adenosyl-L-methionine-dependent methyltransferases"/>
    <property type="match status" value="1"/>
</dbReference>
<dbReference type="PANTHER" id="PTHR18895:SF74">
    <property type="entry name" value="MTRF1L RELEASE FACTOR GLUTAMINE METHYLTRANSFERASE"/>
    <property type="match status" value="1"/>
</dbReference>
<dbReference type="Pfam" id="PF17827">
    <property type="entry name" value="PrmC_N"/>
    <property type="match status" value="1"/>
</dbReference>
<dbReference type="RefSeq" id="WP_231511948.1">
    <property type="nucleotide sequence ID" value="NZ_ASRX01000094.1"/>
</dbReference>
<dbReference type="Gene3D" id="3.40.50.150">
    <property type="entry name" value="Vaccinia Virus protein VP39"/>
    <property type="match status" value="1"/>
</dbReference>
<evidence type="ECO:0000256" key="5">
    <source>
        <dbReference type="HAMAP-Rule" id="MF_02126"/>
    </source>
</evidence>
<dbReference type="Pfam" id="PF05175">
    <property type="entry name" value="MTS"/>
    <property type="match status" value="1"/>
</dbReference>
<dbReference type="NCBIfam" id="TIGR00536">
    <property type="entry name" value="hemK_fam"/>
    <property type="match status" value="1"/>
</dbReference>
<evidence type="ECO:0000259" key="7">
    <source>
        <dbReference type="Pfam" id="PF17827"/>
    </source>
</evidence>
<evidence type="ECO:0000256" key="3">
    <source>
        <dbReference type="ARBA" id="ARBA00022691"/>
    </source>
</evidence>
<keyword evidence="9" id="KW-1185">Reference proteome</keyword>
<dbReference type="InterPro" id="IPR029063">
    <property type="entry name" value="SAM-dependent_MTases_sf"/>
</dbReference>
<name>A0A017SV96_9BACT</name>
<comment type="caution">
    <text evidence="8">The sequence shown here is derived from an EMBL/GenBank/DDBJ whole genome shotgun (WGS) entry which is preliminary data.</text>
</comment>
<evidence type="ECO:0000313" key="9">
    <source>
        <dbReference type="Proteomes" id="UP000019678"/>
    </source>
</evidence>
<evidence type="ECO:0000256" key="2">
    <source>
        <dbReference type="ARBA" id="ARBA00022679"/>
    </source>
</evidence>
<dbReference type="Proteomes" id="UP000019678">
    <property type="component" value="Unassembled WGS sequence"/>
</dbReference>
<dbReference type="AlphaFoldDB" id="A0A017SV96"/>
<feature type="domain" description="Methyltransferase small" evidence="6">
    <location>
        <begin position="129"/>
        <end position="211"/>
    </location>
</feature>
<dbReference type="STRING" id="1192034.CAP_8861"/>
<sequence>MKEEQGSKAAEGGGEAWTIRRMLTWSADDLKKRGSASPRLDAELLLGKVLGMSRVQMVIDPERPLQKSELSTYKALHQRRRAGEPVAYLLGVREFYGRTYRVDHRVLVPRPDTEILVEVGLARTRDVSLCARVLDLCTGSGCVAISLGKERPTTRVLGADLSGEALTVARENALRLGAVNVGFMRTDLFARVPRKVRFDLITANPPYISDEDMLGLPPDIREYEPRMALEGGPDGLDVARRIIAEAPRWLEVGGVLAMEVGAGQAPDTAALFERAGFGEIQRTRDLGGHERVVSGVRT</sequence>
<feature type="domain" description="Release factor glutamine methyltransferase N-terminal" evidence="7">
    <location>
        <begin position="22"/>
        <end position="91"/>
    </location>
</feature>